<dbReference type="GO" id="GO:0005509">
    <property type="term" value="F:calcium ion binding"/>
    <property type="evidence" value="ECO:0007669"/>
    <property type="project" value="InterPro"/>
</dbReference>
<dbReference type="Gene3D" id="1.50.10.10">
    <property type="match status" value="1"/>
</dbReference>
<keyword evidence="2" id="KW-1185">Reference proteome</keyword>
<evidence type="ECO:0000313" key="2">
    <source>
        <dbReference type="Proteomes" id="UP000694380"/>
    </source>
</evidence>
<sequence>VISYRNSFLPLHCSGKHGLRPLPKPCHYSRKLPLFHDLYEVHKLSFLKSLGGGDACPRTFIIASNILTVLPAINTTEDVLNLGADMNCDWASAGSSILAGFGILHLVPDPAKHSKGRFSEYLIKSWLMLHKTCFKNLLEDRLTCSAERREGILNNKLSHLACFSGGMIATSAEVIHTCCQANSCSSLGPNSGIEAMATRLNERFWVYYILLPGMTESYICMCRVTCDTQVEAMGLRKCIPAQHLSDLCDPARCQESHGEC</sequence>
<reference evidence="1" key="2">
    <citation type="submission" date="2025-09" db="UniProtKB">
        <authorList>
            <consortium name="Ensembl"/>
        </authorList>
    </citation>
    <scope>IDENTIFICATION</scope>
</reference>
<dbReference type="Proteomes" id="UP000694380">
    <property type="component" value="Unplaced"/>
</dbReference>
<dbReference type="InterPro" id="IPR036026">
    <property type="entry name" value="Seven-hairpin_glycosidases"/>
</dbReference>
<organism evidence="1 2">
    <name type="scientific">Chrysemys picta bellii</name>
    <name type="common">Western painted turtle</name>
    <name type="synonym">Emys bellii</name>
    <dbReference type="NCBI Taxonomy" id="8478"/>
    <lineage>
        <taxon>Eukaryota</taxon>
        <taxon>Metazoa</taxon>
        <taxon>Chordata</taxon>
        <taxon>Craniata</taxon>
        <taxon>Vertebrata</taxon>
        <taxon>Euteleostomi</taxon>
        <taxon>Archelosauria</taxon>
        <taxon>Testudinata</taxon>
        <taxon>Testudines</taxon>
        <taxon>Cryptodira</taxon>
        <taxon>Durocryptodira</taxon>
        <taxon>Testudinoidea</taxon>
        <taxon>Emydidae</taxon>
        <taxon>Chrysemys</taxon>
    </lineage>
</organism>
<accession>A0A8C3IVF0</accession>
<dbReference type="SUPFAM" id="SSF48225">
    <property type="entry name" value="Seven-hairpin glycosidases"/>
    <property type="match status" value="1"/>
</dbReference>
<dbReference type="GO" id="GO:0005975">
    <property type="term" value="P:carbohydrate metabolic process"/>
    <property type="evidence" value="ECO:0007669"/>
    <property type="project" value="InterPro"/>
</dbReference>
<name>A0A8C3IVF0_CHRPI</name>
<dbReference type="GO" id="GO:0004571">
    <property type="term" value="F:mannosyl-oligosaccharide 1,2-alpha-mannosidase activity"/>
    <property type="evidence" value="ECO:0007669"/>
    <property type="project" value="InterPro"/>
</dbReference>
<dbReference type="InterPro" id="IPR012341">
    <property type="entry name" value="6hp_glycosidase-like_sf"/>
</dbReference>
<dbReference type="AlphaFoldDB" id="A0A8C3IVF0"/>
<dbReference type="Ensembl" id="ENSCPBT00000046193.1">
    <property type="protein sequence ID" value="ENSCPBP00000039406.1"/>
    <property type="gene ID" value="ENSCPBG00000027156.1"/>
</dbReference>
<dbReference type="GO" id="GO:0016020">
    <property type="term" value="C:membrane"/>
    <property type="evidence" value="ECO:0007669"/>
    <property type="project" value="InterPro"/>
</dbReference>
<protein>
    <submittedName>
        <fullName evidence="1">Uncharacterized protein</fullName>
    </submittedName>
</protein>
<evidence type="ECO:0000313" key="1">
    <source>
        <dbReference type="Ensembl" id="ENSCPBP00000039406.1"/>
    </source>
</evidence>
<proteinExistence type="predicted"/>
<reference evidence="1" key="1">
    <citation type="submission" date="2025-08" db="UniProtKB">
        <authorList>
            <consortium name="Ensembl"/>
        </authorList>
    </citation>
    <scope>IDENTIFICATION</scope>
</reference>